<evidence type="ECO:0000313" key="1">
    <source>
        <dbReference type="EMBL" id="ARR28967.1"/>
    </source>
</evidence>
<dbReference type="KEGG" id="vg:32878301"/>
<dbReference type="RefSeq" id="YP_009362476.1">
    <property type="nucleotide sequence ID" value="NC_034618.1"/>
</dbReference>
<evidence type="ECO:0000313" key="2">
    <source>
        <dbReference type="Proteomes" id="UP000203507"/>
    </source>
</evidence>
<dbReference type="Proteomes" id="UP000203507">
    <property type="component" value="Segment"/>
</dbReference>
<dbReference type="EMBL" id="KX832224">
    <property type="protein sequence ID" value="ARR28967.1"/>
    <property type="molecule type" value="Genomic_DNA"/>
</dbReference>
<dbReference type="GeneID" id="32878301"/>
<proteinExistence type="predicted"/>
<protein>
    <submittedName>
        <fullName evidence="1">ROP-like motif protein</fullName>
    </submittedName>
</protein>
<keyword evidence="2" id="KW-1185">Reference proteome</keyword>
<accession>A0A1X9T5K3</accession>
<organism evidence="1">
    <name type="scientific">Ranid herpesvirus 3</name>
    <dbReference type="NCBI Taxonomy" id="1987509"/>
    <lineage>
        <taxon>Viruses</taxon>
        <taxon>Duplodnaviria</taxon>
        <taxon>Heunggongvirae</taxon>
        <taxon>Peploviricota</taxon>
        <taxon>Herviviricetes</taxon>
        <taxon>Herpesvirales</taxon>
        <taxon>Alloherpesviridae</taxon>
        <taxon>Batravirus</taxon>
        <taxon>Batravirus ranidallo3</taxon>
    </lineage>
</organism>
<name>A0A1X9T5K3_9VIRU</name>
<reference evidence="1" key="1">
    <citation type="journal article" date="2017" name="Vet. Pathol.">
        <title>Ranid Herpesvirus 3 and Proliferative Dermatitis in Free-Ranging Wild Common Frogs (Rana Temporaria).</title>
        <authorList>
            <person name="Origgi F.C."/>
            <person name="Schmidt B.R."/>
            <person name="Lohmann P."/>
            <person name="Otten P."/>
            <person name="Akdesir E."/>
            <person name="Gaschen V."/>
            <person name="Aguilar-Bultet L."/>
            <person name="Wahli T."/>
            <person name="Sattler U."/>
            <person name="Stoffel M.H."/>
        </authorList>
    </citation>
    <scope>NUCLEOTIDE SEQUENCE [LARGE SCALE GENOMIC DNA]</scope>
    <source>
        <strain evidence="1">FO1_2015</strain>
    </source>
</reference>
<sequence length="363" mass="42350">MSTNCHEPKNLLDCGNRNVKAVTDQLLCKTDLRNVRSSFTIKPPLETSFEFFDYIDHVKPDYQNLDEWWNDDCRHAALIVASYKFCHHVCRCGNCKFETELFPDYYEGCVSPISRYTVRQRFEDPLSNLPASLYIFTMSAPQCPLLRPVFLKCLMGEKILYDYITEMKKHVLPRHIEFGYDLYPSPASDCYLKCMYFTPGSSDPWANTITTYSYYLCRKYFKLLLMTARQYLGEHAFDETLQSTIGLNIKDMACRPQTPGVFHPIIDTEKWTDGKMLNALCALRQNKSLYVKPTDLIYYGSEEGRVALMNILQTFLLRGTWQRRGLVYGDPCGTAPEMYLQPLSIWNMYRFRRSQLLKHGCVF</sequence>